<proteinExistence type="predicted"/>
<dbReference type="eggNOG" id="ENOG50324SK">
    <property type="taxonomic scope" value="Bacteria"/>
</dbReference>
<feature type="transmembrane region" description="Helical" evidence="1">
    <location>
        <begin position="65"/>
        <end position="85"/>
    </location>
</feature>
<feature type="transmembrane region" description="Helical" evidence="1">
    <location>
        <begin position="194"/>
        <end position="212"/>
    </location>
</feature>
<protein>
    <recommendedName>
        <fullName evidence="4">DUF4386 domain-containing protein</fullName>
    </recommendedName>
</protein>
<feature type="transmembrane region" description="Helical" evidence="1">
    <location>
        <begin position="12"/>
        <end position="32"/>
    </location>
</feature>
<evidence type="ECO:0000313" key="3">
    <source>
        <dbReference type="Proteomes" id="UP000030002"/>
    </source>
</evidence>
<evidence type="ECO:0000313" key="2">
    <source>
        <dbReference type="EMBL" id="KGN34988.1"/>
    </source>
</evidence>
<dbReference type="STRING" id="1385520.N802_00575"/>
<feature type="transmembrane region" description="Helical" evidence="1">
    <location>
        <begin position="139"/>
        <end position="159"/>
    </location>
</feature>
<feature type="transmembrane region" description="Helical" evidence="1">
    <location>
        <begin position="171"/>
        <end position="188"/>
    </location>
</feature>
<gene>
    <name evidence="2" type="ORF">N802_00575</name>
</gene>
<dbReference type="Proteomes" id="UP000030002">
    <property type="component" value="Unassembled WGS sequence"/>
</dbReference>
<evidence type="ECO:0000256" key="1">
    <source>
        <dbReference type="SAM" id="Phobius"/>
    </source>
</evidence>
<keyword evidence="1" id="KW-1133">Transmembrane helix</keyword>
<sequence>MGVEERWQRLARWAGALGLLGIALLYAPIIAISTLGEPPLHASEAEIAEFYRNTSTTSWYEAAEITSVIGTLVLTWALVGVAMVLGRAEGAPFWRAAMAVLAAGILSANSVGNVGWAVVGRHGPELDIDVAHYAFDSGNIAFANLWLALASFAVACGWVTLETGVFPHWTGWLAMAAAVGFVVARFFWTSEVWLIPYAAFWVWMIALFVRLVRGRVPSPGPAPTATEEHALP</sequence>
<keyword evidence="1" id="KW-0472">Membrane</keyword>
<dbReference type="AlphaFoldDB" id="A0A0A0JCX5"/>
<dbReference type="EMBL" id="AVPJ01000001">
    <property type="protein sequence ID" value="KGN34988.1"/>
    <property type="molecule type" value="Genomic_DNA"/>
</dbReference>
<comment type="caution">
    <text evidence="2">The sequence shown here is derived from an EMBL/GenBank/DDBJ whole genome shotgun (WGS) entry which is preliminary data.</text>
</comment>
<evidence type="ECO:0008006" key="4">
    <source>
        <dbReference type="Google" id="ProtNLM"/>
    </source>
</evidence>
<keyword evidence="3" id="KW-1185">Reference proteome</keyword>
<dbReference type="RefSeq" id="WP_035910740.1">
    <property type="nucleotide sequence ID" value="NZ_AVPJ01000001.1"/>
</dbReference>
<dbReference type="OrthoDB" id="5007402at2"/>
<organism evidence="2 3">
    <name type="scientific">Knoellia sinensis KCTC 19936</name>
    <dbReference type="NCBI Taxonomy" id="1385520"/>
    <lineage>
        <taxon>Bacteria</taxon>
        <taxon>Bacillati</taxon>
        <taxon>Actinomycetota</taxon>
        <taxon>Actinomycetes</taxon>
        <taxon>Micrococcales</taxon>
        <taxon>Intrasporangiaceae</taxon>
        <taxon>Knoellia</taxon>
    </lineage>
</organism>
<name>A0A0A0JCX5_9MICO</name>
<keyword evidence="1" id="KW-0812">Transmembrane</keyword>
<reference evidence="2 3" key="1">
    <citation type="submission" date="2013-08" db="EMBL/GenBank/DDBJ databases">
        <title>The genome sequence of Knoellia sinensis.</title>
        <authorList>
            <person name="Zhu W."/>
            <person name="Wang G."/>
        </authorList>
    </citation>
    <scope>NUCLEOTIDE SEQUENCE [LARGE SCALE GENOMIC DNA]</scope>
    <source>
        <strain evidence="2 3">KCTC 19936</strain>
    </source>
</reference>
<feature type="transmembrane region" description="Helical" evidence="1">
    <location>
        <begin position="97"/>
        <end position="119"/>
    </location>
</feature>
<accession>A0A0A0JCX5</accession>